<keyword evidence="1" id="KW-0472">Membrane</keyword>
<name>A0A7K3WN67_9FLAO</name>
<keyword evidence="1" id="KW-0812">Transmembrane</keyword>
<dbReference type="NCBIfam" id="TIGR00697">
    <property type="entry name" value="queuosine precursor transporter"/>
    <property type="match status" value="1"/>
</dbReference>
<feature type="transmembrane region" description="Helical" evidence="1">
    <location>
        <begin position="46"/>
        <end position="66"/>
    </location>
</feature>
<dbReference type="PANTHER" id="PTHR34300:SF2">
    <property type="entry name" value="QUEUOSINE PRECURSOR TRANSPORTER-RELATED"/>
    <property type="match status" value="1"/>
</dbReference>
<comment type="function">
    <text evidence="1">Involved in the import of queuosine (Q) precursors, required for Q precursor salvage.</text>
</comment>
<feature type="transmembrane region" description="Helical" evidence="1">
    <location>
        <begin position="78"/>
        <end position="99"/>
    </location>
</feature>
<dbReference type="HAMAP" id="MF_02088">
    <property type="entry name" value="Q_prec_transport"/>
    <property type="match status" value="1"/>
</dbReference>
<proteinExistence type="inferred from homology"/>
<sequence length="231" mass="26447">MTTIHLRKKRDALALYLLLAGLFITALVACNLIANKFVTVDLGFKTFIVSAGVLPYPITFLITDILSEIYGRKKTNLVVYVGFFASMFVLLILYLGSSFPSIPTSLVTDADYNTVFQSSWRVILASMVAYLFAQLIDVRLFHFWKRLTKGKMLWLRNNASTILSQLVDTTLVVLVLFAGRLSFDTMGDYILDGWFFKVICALADTVFIYFFVWLIKRKFKLKVHQELEFLD</sequence>
<dbReference type="PANTHER" id="PTHR34300">
    <property type="entry name" value="QUEUOSINE PRECURSOR TRANSPORTER-RELATED"/>
    <property type="match status" value="1"/>
</dbReference>
<dbReference type="RefSeq" id="WP_163283915.1">
    <property type="nucleotide sequence ID" value="NZ_JAAGVY010000007.1"/>
</dbReference>
<evidence type="ECO:0000313" key="3">
    <source>
        <dbReference type="Proteomes" id="UP000486602"/>
    </source>
</evidence>
<accession>A0A7K3WN67</accession>
<dbReference type="PROSITE" id="PS51257">
    <property type="entry name" value="PROKAR_LIPOPROTEIN"/>
    <property type="match status" value="1"/>
</dbReference>
<keyword evidence="1" id="KW-1133">Transmembrane helix</keyword>
<dbReference type="EMBL" id="JAAGVY010000007">
    <property type="protein sequence ID" value="NEN23076.1"/>
    <property type="molecule type" value="Genomic_DNA"/>
</dbReference>
<comment type="subcellular location">
    <subcellularLocation>
        <location evidence="1">Cell membrane</location>
        <topology evidence="1">Multi-pass membrane protein</topology>
    </subcellularLocation>
</comment>
<dbReference type="Pfam" id="PF02592">
    <property type="entry name" value="Vut_1"/>
    <property type="match status" value="1"/>
</dbReference>
<comment type="similarity">
    <text evidence="1">Belongs to the vitamin uptake transporter (VUT/ECF) (TC 2.A.88) family. Q precursor transporter subfamily.</text>
</comment>
<dbReference type="GO" id="GO:0005886">
    <property type="term" value="C:plasma membrane"/>
    <property type="evidence" value="ECO:0007669"/>
    <property type="project" value="UniProtKB-SubCell"/>
</dbReference>
<feature type="transmembrane region" description="Helical" evidence="1">
    <location>
        <begin position="194"/>
        <end position="215"/>
    </location>
</feature>
<comment type="caution">
    <text evidence="2">The sequence shown here is derived from an EMBL/GenBank/DDBJ whole genome shotgun (WGS) entry which is preliminary data.</text>
</comment>
<dbReference type="Proteomes" id="UP000486602">
    <property type="component" value="Unassembled WGS sequence"/>
</dbReference>
<reference evidence="2 3" key="1">
    <citation type="submission" date="2020-02" db="EMBL/GenBank/DDBJ databases">
        <title>Out from the shadows clarifying the taxonomy of the family Cryomorphaceae and related taxa by utilizing the GTDB taxonomic framework.</title>
        <authorList>
            <person name="Bowman J.P."/>
        </authorList>
    </citation>
    <scope>NUCLEOTIDE SEQUENCE [LARGE SCALE GENOMIC DNA]</scope>
    <source>
        <strain evidence="2 3">QSSC 1-22</strain>
    </source>
</reference>
<feature type="transmembrane region" description="Helical" evidence="1">
    <location>
        <begin position="162"/>
        <end position="182"/>
    </location>
</feature>
<dbReference type="GO" id="GO:0022857">
    <property type="term" value="F:transmembrane transporter activity"/>
    <property type="evidence" value="ECO:0007669"/>
    <property type="project" value="UniProtKB-UniRule"/>
</dbReference>
<keyword evidence="1" id="KW-0813">Transport</keyword>
<protein>
    <recommendedName>
        <fullName evidence="1">Probable queuosine precursor transporter</fullName>
        <shortName evidence="1">Q precursor transporter</shortName>
    </recommendedName>
</protein>
<keyword evidence="3" id="KW-1185">Reference proteome</keyword>
<keyword evidence="1" id="KW-1003">Cell membrane</keyword>
<feature type="transmembrane region" description="Helical" evidence="1">
    <location>
        <begin position="12"/>
        <end position="34"/>
    </location>
</feature>
<dbReference type="InterPro" id="IPR003744">
    <property type="entry name" value="YhhQ"/>
</dbReference>
<gene>
    <name evidence="2" type="ORF">G3O08_06135</name>
</gene>
<evidence type="ECO:0000313" key="2">
    <source>
        <dbReference type="EMBL" id="NEN23076.1"/>
    </source>
</evidence>
<feature type="transmembrane region" description="Helical" evidence="1">
    <location>
        <begin position="119"/>
        <end position="141"/>
    </location>
</feature>
<dbReference type="AlphaFoldDB" id="A0A7K3WN67"/>
<organism evidence="2 3">
    <name type="scientific">Cryomorpha ignava</name>
    <dbReference type="NCBI Taxonomy" id="101383"/>
    <lineage>
        <taxon>Bacteria</taxon>
        <taxon>Pseudomonadati</taxon>
        <taxon>Bacteroidota</taxon>
        <taxon>Flavobacteriia</taxon>
        <taxon>Flavobacteriales</taxon>
        <taxon>Cryomorphaceae</taxon>
        <taxon>Cryomorpha</taxon>
    </lineage>
</organism>
<evidence type="ECO:0000256" key="1">
    <source>
        <dbReference type="HAMAP-Rule" id="MF_02088"/>
    </source>
</evidence>